<protein>
    <submittedName>
        <fullName evidence="10">1,4-dihydroxy-2-naphthoate octaprenyltransferase</fullName>
    </submittedName>
</protein>
<keyword evidence="4" id="KW-1003">Cell membrane</keyword>
<dbReference type="EMBL" id="FOBC01000014">
    <property type="protein sequence ID" value="SEL69337.1"/>
    <property type="molecule type" value="Genomic_DNA"/>
</dbReference>
<dbReference type="GO" id="GO:0009234">
    <property type="term" value="P:menaquinone biosynthetic process"/>
    <property type="evidence" value="ECO:0007669"/>
    <property type="project" value="UniProtKB-UniPathway"/>
</dbReference>
<feature type="transmembrane region" description="Helical" evidence="9">
    <location>
        <begin position="120"/>
        <end position="137"/>
    </location>
</feature>
<keyword evidence="8 9" id="KW-0472">Membrane</keyword>
<feature type="transmembrane region" description="Helical" evidence="9">
    <location>
        <begin position="94"/>
        <end position="114"/>
    </location>
</feature>
<accession>A0A1H7SCT2</accession>
<proteinExistence type="predicted"/>
<sequence>MSTVTVARAARPNFLVLAPLCVLLGILLAARQPVSLSVLDVVLVLIGGVLAHAAVNLLNEYEDFRSGLDLMTYRTPFSGGSGALPETPHAAPGVLAAGVGALAGVVAIGAYFLWLRGWPMLVIGLSGVGLVGAYTRWITRLPWLCLLAPGLGFGPVMVLGTLVALGGQVDVTAVIIAGVSLLLVSELLLLNQFPDLEADRRNGRRHLPIVLGLKPASRLVMALLLGAYALIALGQLGGALPSEVWLAWLAIPAAFWVIRDLPDALEERETLLRVLGINVATLLTTLGLLVIGLWWA</sequence>
<evidence type="ECO:0000256" key="5">
    <source>
        <dbReference type="ARBA" id="ARBA00022679"/>
    </source>
</evidence>
<dbReference type="PANTHER" id="PTHR13929">
    <property type="entry name" value="1,4-DIHYDROXY-2-NAPHTHOATE OCTAPRENYLTRANSFERASE"/>
    <property type="match status" value="1"/>
</dbReference>
<evidence type="ECO:0000256" key="6">
    <source>
        <dbReference type="ARBA" id="ARBA00022692"/>
    </source>
</evidence>
<dbReference type="PANTHER" id="PTHR13929:SF0">
    <property type="entry name" value="UBIA PRENYLTRANSFERASE DOMAIN-CONTAINING PROTEIN 1"/>
    <property type="match status" value="1"/>
</dbReference>
<evidence type="ECO:0000313" key="11">
    <source>
        <dbReference type="Proteomes" id="UP000198807"/>
    </source>
</evidence>
<dbReference type="AlphaFoldDB" id="A0A1H7SCT2"/>
<dbReference type="InterPro" id="IPR026046">
    <property type="entry name" value="UBIAD1"/>
</dbReference>
<feature type="transmembrane region" description="Helical" evidence="9">
    <location>
        <begin position="239"/>
        <end position="258"/>
    </location>
</feature>
<evidence type="ECO:0000256" key="4">
    <source>
        <dbReference type="ARBA" id="ARBA00022475"/>
    </source>
</evidence>
<keyword evidence="7 9" id="KW-1133">Transmembrane helix</keyword>
<dbReference type="GO" id="GO:0004659">
    <property type="term" value="F:prenyltransferase activity"/>
    <property type="evidence" value="ECO:0007669"/>
    <property type="project" value="InterPro"/>
</dbReference>
<dbReference type="RefSeq" id="WP_089713979.1">
    <property type="nucleotide sequence ID" value="NZ_FOBC01000014.1"/>
</dbReference>
<evidence type="ECO:0000256" key="8">
    <source>
        <dbReference type="ARBA" id="ARBA00023136"/>
    </source>
</evidence>
<dbReference type="GO" id="GO:0042371">
    <property type="term" value="P:vitamin K biosynthetic process"/>
    <property type="evidence" value="ECO:0007669"/>
    <property type="project" value="TreeGrafter"/>
</dbReference>
<feature type="transmembrane region" description="Helical" evidence="9">
    <location>
        <begin position="39"/>
        <end position="58"/>
    </location>
</feature>
<name>A0A1H7SCT2_9GAMM</name>
<evidence type="ECO:0000313" key="10">
    <source>
        <dbReference type="EMBL" id="SEL69337.1"/>
    </source>
</evidence>
<evidence type="ECO:0000256" key="3">
    <source>
        <dbReference type="ARBA" id="ARBA00022428"/>
    </source>
</evidence>
<keyword evidence="6 9" id="KW-0812">Transmembrane</keyword>
<organism evidence="10 11">
    <name type="scientific">Halomonas daqiaonensis</name>
    <dbReference type="NCBI Taxonomy" id="650850"/>
    <lineage>
        <taxon>Bacteria</taxon>
        <taxon>Pseudomonadati</taxon>
        <taxon>Pseudomonadota</taxon>
        <taxon>Gammaproteobacteria</taxon>
        <taxon>Oceanospirillales</taxon>
        <taxon>Halomonadaceae</taxon>
        <taxon>Halomonas</taxon>
    </lineage>
</organism>
<comment type="subcellular location">
    <subcellularLocation>
        <location evidence="1">Membrane</location>
        <topology evidence="1">Multi-pass membrane protein</topology>
    </subcellularLocation>
</comment>
<feature type="transmembrane region" description="Helical" evidence="9">
    <location>
        <begin position="144"/>
        <end position="165"/>
    </location>
</feature>
<dbReference type="Gene3D" id="1.10.357.140">
    <property type="entry name" value="UbiA prenyltransferase"/>
    <property type="match status" value="1"/>
</dbReference>
<evidence type="ECO:0000256" key="9">
    <source>
        <dbReference type="SAM" id="Phobius"/>
    </source>
</evidence>
<feature type="transmembrane region" description="Helical" evidence="9">
    <location>
        <begin position="270"/>
        <end position="295"/>
    </location>
</feature>
<comment type="pathway">
    <text evidence="2">Quinol/quinone metabolism; menaquinone biosynthesis.</text>
</comment>
<keyword evidence="3" id="KW-0474">Menaquinone biosynthesis</keyword>
<dbReference type="CDD" id="cd13962">
    <property type="entry name" value="PT_UbiA_UBIAD1"/>
    <property type="match status" value="1"/>
</dbReference>
<dbReference type="InterPro" id="IPR000537">
    <property type="entry name" value="UbiA_prenyltransferase"/>
</dbReference>
<dbReference type="UniPathway" id="UPA00079"/>
<dbReference type="InterPro" id="IPR044878">
    <property type="entry name" value="UbiA_sf"/>
</dbReference>
<gene>
    <name evidence="10" type="ORF">SAMN04488129_11437</name>
</gene>
<keyword evidence="5 10" id="KW-0808">Transferase</keyword>
<keyword evidence="11" id="KW-1185">Reference proteome</keyword>
<dbReference type="STRING" id="650850.SAMN04488129_11437"/>
<dbReference type="GO" id="GO:0016020">
    <property type="term" value="C:membrane"/>
    <property type="evidence" value="ECO:0007669"/>
    <property type="project" value="UniProtKB-SubCell"/>
</dbReference>
<reference evidence="11" key="1">
    <citation type="submission" date="2016-10" db="EMBL/GenBank/DDBJ databases">
        <authorList>
            <person name="Varghese N."/>
            <person name="Submissions S."/>
        </authorList>
    </citation>
    <scope>NUCLEOTIDE SEQUENCE [LARGE SCALE GENOMIC DNA]</scope>
    <source>
        <strain evidence="11">CGMCC 1.9150</strain>
    </source>
</reference>
<dbReference type="OrthoDB" id="3344514at2"/>
<evidence type="ECO:0000256" key="1">
    <source>
        <dbReference type="ARBA" id="ARBA00004141"/>
    </source>
</evidence>
<dbReference type="PIRSF" id="PIRSF005355">
    <property type="entry name" value="UBIAD1"/>
    <property type="match status" value="1"/>
</dbReference>
<evidence type="ECO:0000256" key="2">
    <source>
        <dbReference type="ARBA" id="ARBA00004863"/>
    </source>
</evidence>
<feature type="transmembrane region" description="Helical" evidence="9">
    <location>
        <begin position="211"/>
        <end position="233"/>
    </location>
</feature>
<evidence type="ECO:0000256" key="7">
    <source>
        <dbReference type="ARBA" id="ARBA00022989"/>
    </source>
</evidence>
<dbReference type="Pfam" id="PF01040">
    <property type="entry name" value="UbiA"/>
    <property type="match status" value="1"/>
</dbReference>
<feature type="transmembrane region" description="Helical" evidence="9">
    <location>
        <begin position="171"/>
        <end position="190"/>
    </location>
</feature>
<dbReference type="Proteomes" id="UP000198807">
    <property type="component" value="Unassembled WGS sequence"/>
</dbReference>